<dbReference type="AlphaFoldDB" id="A0A813DPL8"/>
<name>A0A813DPL8_POLGL</name>
<evidence type="ECO:0000313" key="3">
    <source>
        <dbReference type="Proteomes" id="UP000654075"/>
    </source>
</evidence>
<evidence type="ECO:0000256" key="1">
    <source>
        <dbReference type="SAM" id="Coils"/>
    </source>
</evidence>
<feature type="coiled-coil region" evidence="1">
    <location>
        <begin position="29"/>
        <end position="91"/>
    </location>
</feature>
<dbReference type="EMBL" id="CAJNNV010002570">
    <property type="protein sequence ID" value="CAE8587394.1"/>
    <property type="molecule type" value="Genomic_DNA"/>
</dbReference>
<sequence>RRIASPGEAERPRGEFWELPPRREADDRLSELGCEAAGLRSKLQELEAALRQEKRMREEAEWKQRVAGSESSQLRVELRELQELLQKERHSARLTLERQESLEGELRLVTESFRKLQSENMGAIQVEGKAELALAELAECQMQNLELREEVQNFGRWQASRAQLAE</sequence>
<accession>A0A813DPL8</accession>
<evidence type="ECO:0000313" key="2">
    <source>
        <dbReference type="EMBL" id="CAE8587394.1"/>
    </source>
</evidence>
<feature type="non-terminal residue" evidence="2">
    <location>
        <position position="1"/>
    </location>
</feature>
<comment type="caution">
    <text evidence="2">The sequence shown here is derived from an EMBL/GenBank/DDBJ whole genome shotgun (WGS) entry which is preliminary data.</text>
</comment>
<organism evidence="2 3">
    <name type="scientific">Polarella glacialis</name>
    <name type="common">Dinoflagellate</name>
    <dbReference type="NCBI Taxonomy" id="89957"/>
    <lineage>
        <taxon>Eukaryota</taxon>
        <taxon>Sar</taxon>
        <taxon>Alveolata</taxon>
        <taxon>Dinophyceae</taxon>
        <taxon>Suessiales</taxon>
        <taxon>Suessiaceae</taxon>
        <taxon>Polarella</taxon>
    </lineage>
</organism>
<keyword evidence="1" id="KW-0175">Coiled coil</keyword>
<reference evidence="2" key="1">
    <citation type="submission" date="2021-02" db="EMBL/GenBank/DDBJ databases">
        <authorList>
            <person name="Dougan E. K."/>
            <person name="Rhodes N."/>
            <person name="Thang M."/>
            <person name="Chan C."/>
        </authorList>
    </citation>
    <scope>NUCLEOTIDE SEQUENCE</scope>
</reference>
<protein>
    <submittedName>
        <fullName evidence="2">Uncharacterized protein</fullName>
    </submittedName>
</protein>
<gene>
    <name evidence="2" type="ORF">PGLA1383_LOCUS6232</name>
</gene>
<feature type="non-terminal residue" evidence="2">
    <location>
        <position position="166"/>
    </location>
</feature>
<proteinExistence type="predicted"/>
<keyword evidence="3" id="KW-1185">Reference proteome</keyword>
<dbReference type="Proteomes" id="UP000654075">
    <property type="component" value="Unassembled WGS sequence"/>
</dbReference>